<dbReference type="RefSeq" id="WP_272747734.1">
    <property type="nucleotide sequence ID" value="NZ_JAQQKX010000005.1"/>
</dbReference>
<comment type="caution">
    <text evidence="1">The sequence shown here is derived from an EMBL/GenBank/DDBJ whole genome shotgun (WGS) entry which is preliminary data.</text>
</comment>
<dbReference type="EMBL" id="JAQQKX010000005">
    <property type="protein sequence ID" value="MDC7683260.1"/>
    <property type="molecule type" value="Genomic_DNA"/>
</dbReference>
<gene>
    <name evidence="1" type="ORF">PQU92_08225</name>
</gene>
<reference evidence="1 2" key="1">
    <citation type="submission" date="2023-01" db="EMBL/GenBank/DDBJ databases">
        <title>Novel species of the genus Asticcacaulis isolated from rivers.</title>
        <authorList>
            <person name="Lu H."/>
        </authorList>
    </citation>
    <scope>NUCLEOTIDE SEQUENCE [LARGE SCALE GENOMIC DNA]</scope>
    <source>
        <strain evidence="1 2">BYS171W</strain>
    </source>
</reference>
<sequence length="78" mass="8926">MKLYDGCWVWRVGEDQPRQAFEDTKIKEVFIIGGEYYLDGKPMPALPYPPKILRVLTPEEAHATIAPEILNPSKNLRA</sequence>
<keyword evidence="2" id="KW-1185">Reference proteome</keyword>
<dbReference type="Proteomes" id="UP001214854">
    <property type="component" value="Unassembled WGS sequence"/>
</dbReference>
<protein>
    <submittedName>
        <fullName evidence="1">Uncharacterized protein</fullName>
    </submittedName>
</protein>
<name>A0ABT5HT64_9CAUL</name>
<organism evidence="1 2">
    <name type="scientific">Asticcacaulis aquaticus</name>
    <dbReference type="NCBI Taxonomy" id="2984212"/>
    <lineage>
        <taxon>Bacteria</taxon>
        <taxon>Pseudomonadati</taxon>
        <taxon>Pseudomonadota</taxon>
        <taxon>Alphaproteobacteria</taxon>
        <taxon>Caulobacterales</taxon>
        <taxon>Caulobacteraceae</taxon>
        <taxon>Asticcacaulis</taxon>
    </lineage>
</organism>
<proteinExistence type="predicted"/>
<evidence type="ECO:0000313" key="1">
    <source>
        <dbReference type="EMBL" id="MDC7683260.1"/>
    </source>
</evidence>
<accession>A0ABT5HT64</accession>
<evidence type="ECO:0000313" key="2">
    <source>
        <dbReference type="Proteomes" id="UP001214854"/>
    </source>
</evidence>